<organism evidence="1 2">
    <name type="scientific">Parathielavia hyrcaniae</name>
    <dbReference type="NCBI Taxonomy" id="113614"/>
    <lineage>
        <taxon>Eukaryota</taxon>
        <taxon>Fungi</taxon>
        <taxon>Dikarya</taxon>
        <taxon>Ascomycota</taxon>
        <taxon>Pezizomycotina</taxon>
        <taxon>Sordariomycetes</taxon>
        <taxon>Sordariomycetidae</taxon>
        <taxon>Sordariales</taxon>
        <taxon>Chaetomiaceae</taxon>
        <taxon>Parathielavia</taxon>
    </lineage>
</organism>
<protein>
    <submittedName>
        <fullName evidence="1">Uncharacterized protein</fullName>
    </submittedName>
</protein>
<gene>
    <name evidence="1" type="ORF">N658DRAFT_490670</name>
</gene>
<evidence type="ECO:0000313" key="2">
    <source>
        <dbReference type="Proteomes" id="UP001305647"/>
    </source>
</evidence>
<comment type="caution">
    <text evidence="1">The sequence shown here is derived from an EMBL/GenBank/DDBJ whole genome shotgun (WGS) entry which is preliminary data.</text>
</comment>
<dbReference type="EMBL" id="MU863624">
    <property type="protein sequence ID" value="KAK4106050.1"/>
    <property type="molecule type" value="Genomic_DNA"/>
</dbReference>
<dbReference type="AlphaFoldDB" id="A0AAN6Q9G7"/>
<reference evidence="1" key="2">
    <citation type="submission" date="2023-05" db="EMBL/GenBank/DDBJ databases">
        <authorList>
            <consortium name="Lawrence Berkeley National Laboratory"/>
            <person name="Steindorff A."/>
            <person name="Hensen N."/>
            <person name="Bonometti L."/>
            <person name="Westerberg I."/>
            <person name="Brannstrom I.O."/>
            <person name="Guillou S."/>
            <person name="Cros-Aarteil S."/>
            <person name="Calhoun S."/>
            <person name="Haridas S."/>
            <person name="Kuo A."/>
            <person name="Mondo S."/>
            <person name="Pangilinan J."/>
            <person name="Riley R."/>
            <person name="Labutti K."/>
            <person name="Andreopoulos B."/>
            <person name="Lipzen A."/>
            <person name="Chen C."/>
            <person name="Yanf M."/>
            <person name="Daum C."/>
            <person name="Ng V."/>
            <person name="Clum A."/>
            <person name="Ohm R."/>
            <person name="Martin F."/>
            <person name="Silar P."/>
            <person name="Natvig D."/>
            <person name="Lalanne C."/>
            <person name="Gautier V."/>
            <person name="Ament-Velasquez S.L."/>
            <person name="Kruys A."/>
            <person name="Hutchinson M.I."/>
            <person name="Powell A.J."/>
            <person name="Barry K."/>
            <person name="Miller A.N."/>
            <person name="Grigoriev I.V."/>
            <person name="Debuchy R."/>
            <person name="Gladieux P."/>
            <person name="Thoren M.H."/>
            <person name="Johannesson H."/>
        </authorList>
    </citation>
    <scope>NUCLEOTIDE SEQUENCE</scope>
    <source>
        <strain evidence="1">CBS 757.83</strain>
    </source>
</reference>
<reference evidence="1" key="1">
    <citation type="journal article" date="2023" name="Mol. Phylogenet. Evol.">
        <title>Genome-scale phylogeny and comparative genomics of the fungal order Sordariales.</title>
        <authorList>
            <person name="Hensen N."/>
            <person name="Bonometti L."/>
            <person name="Westerberg I."/>
            <person name="Brannstrom I.O."/>
            <person name="Guillou S."/>
            <person name="Cros-Aarteil S."/>
            <person name="Calhoun S."/>
            <person name="Haridas S."/>
            <person name="Kuo A."/>
            <person name="Mondo S."/>
            <person name="Pangilinan J."/>
            <person name="Riley R."/>
            <person name="LaButti K."/>
            <person name="Andreopoulos B."/>
            <person name="Lipzen A."/>
            <person name="Chen C."/>
            <person name="Yan M."/>
            <person name="Daum C."/>
            <person name="Ng V."/>
            <person name="Clum A."/>
            <person name="Steindorff A."/>
            <person name="Ohm R.A."/>
            <person name="Martin F."/>
            <person name="Silar P."/>
            <person name="Natvig D.O."/>
            <person name="Lalanne C."/>
            <person name="Gautier V."/>
            <person name="Ament-Velasquez S.L."/>
            <person name="Kruys A."/>
            <person name="Hutchinson M.I."/>
            <person name="Powell A.J."/>
            <person name="Barry K."/>
            <person name="Miller A.N."/>
            <person name="Grigoriev I.V."/>
            <person name="Debuchy R."/>
            <person name="Gladieux P."/>
            <person name="Hiltunen Thoren M."/>
            <person name="Johannesson H."/>
        </authorList>
    </citation>
    <scope>NUCLEOTIDE SEQUENCE</scope>
    <source>
        <strain evidence="1">CBS 757.83</strain>
    </source>
</reference>
<accession>A0AAN6Q9G7</accession>
<dbReference type="Proteomes" id="UP001305647">
    <property type="component" value="Unassembled WGS sequence"/>
</dbReference>
<sequence>MLRDFVMHTGKEVFHGIKEVVRHGCWSYGLAVARSPYRPETRMLERAFSLDTVVSLDDF</sequence>
<proteinExistence type="predicted"/>
<keyword evidence="2" id="KW-1185">Reference proteome</keyword>
<name>A0AAN6Q9G7_9PEZI</name>
<evidence type="ECO:0000313" key="1">
    <source>
        <dbReference type="EMBL" id="KAK4106050.1"/>
    </source>
</evidence>